<proteinExistence type="predicted"/>
<evidence type="ECO:0000313" key="1">
    <source>
        <dbReference type="EMBL" id="KAI5663280.1"/>
    </source>
</evidence>
<gene>
    <name evidence="1" type="ORF">M9H77_22603</name>
</gene>
<reference evidence="2" key="1">
    <citation type="journal article" date="2023" name="Nat. Plants">
        <title>Single-cell RNA sequencing provides a high-resolution roadmap for understanding the multicellular compartmentation of specialized metabolism.</title>
        <authorList>
            <person name="Sun S."/>
            <person name="Shen X."/>
            <person name="Li Y."/>
            <person name="Li Y."/>
            <person name="Wang S."/>
            <person name="Li R."/>
            <person name="Zhang H."/>
            <person name="Shen G."/>
            <person name="Guo B."/>
            <person name="Wei J."/>
            <person name="Xu J."/>
            <person name="St-Pierre B."/>
            <person name="Chen S."/>
            <person name="Sun C."/>
        </authorList>
    </citation>
    <scope>NUCLEOTIDE SEQUENCE [LARGE SCALE GENOMIC DNA]</scope>
</reference>
<evidence type="ECO:0000313" key="2">
    <source>
        <dbReference type="Proteomes" id="UP001060085"/>
    </source>
</evidence>
<sequence>MKSRHHILDVPLVDVLFQEDVDIAETSRIDVDVQDIRTLIHESGELESVDIRGRSIIVDEDEEEVEWESDEEEEEEEFQSESDSETGFYPSRDISFSGEGSLVETSTPSAVASIPLKMSPSPIAASIFPGTSTPPTVASIPPATLTPFQQLPYSSPVAISTASASSAAGMSSRHSPSSSARPLALTPSSCPSSVLSSRVLLTLASLSYLPLTGENGQGLCIVRSVCPTASAEGTVGRYMIQRVLDEELKANTEHLYIEIGSPILTYKQLMFRAFNGSNKEHVYGYSSQSTAITVKHRGGSSSSSSSVPSESSVVTHESSNQRERRL</sequence>
<keyword evidence="2" id="KW-1185">Reference proteome</keyword>
<protein>
    <submittedName>
        <fullName evidence="1">Uncharacterized protein</fullName>
    </submittedName>
</protein>
<comment type="caution">
    <text evidence="1">The sequence shown here is derived from an EMBL/GenBank/DDBJ whole genome shotgun (WGS) entry which is preliminary data.</text>
</comment>
<accession>A0ACC0AQX9</accession>
<name>A0ACC0AQX9_CATRO</name>
<dbReference type="EMBL" id="CM044705">
    <property type="protein sequence ID" value="KAI5663280.1"/>
    <property type="molecule type" value="Genomic_DNA"/>
</dbReference>
<dbReference type="Proteomes" id="UP001060085">
    <property type="component" value="Linkage Group LG05"/>
</dbReference>
<organism evidence="1 2">
    <name type="scientific">Catharanthus roseus</name>
    <name type="common">Madagascar periwinkle</name>
    <name type="synonym">Vinca rosea</name>
    <dbReference type="NCBI Taxonomy" id="4058"/>
    <lineage>
        <taxon>Eukaryota</taxon>
        <taxon>Viridiplantae</taxon>
        <taxon>Streptophyta</taxon>
        <taxon>Embryophyta</taxon>
        <taxon>Tracheophyta</taxon>
        <taxon>Spermatophyta</taxon>
        <taxon>Magnoliopsida</taxon>
        <taxon>eudicotyledons</taxon>
        <taxon>Gunneridae</taxon>
        <taxon>Pentapetalae</taxon>
        <taxon>asterids</taxon>
        <taxon>lamiids</taxon>
        <taxon>Gentianales</taxon>
        <taxon>Apocynaceae</taxon>
        <taxon>Rauvolfioideae</taxon>
        <taxon>Vinceae</taxon>
        <taxon>Catharanthinae</taxon>
        <taxon>Catharanthus</taxon>
    </lineage>
</organism>